<proteinExistence type="predicted"/>
<gene>
    <name evidence="1" type="ORF">Pyn_24242</name>
</gene>
<dbReference type="STRING" id="2094558.A0A314YEH1"/>
<sequence>MASIQSVFLYNPLLPLRPRHSLSTKTLGTPRNLHFTLARSTKKDVPFTEQEVLQAVAESDERVLPGVRTYENDSARLALVGRSRLRAGSDGSCSRWRTSRRQHISSGMPAMVVETLFPGRSDPHSTVSTRLFLPARKVKEKAGKLRRSITEDMLSTATSRNILSMTFRQVVLQLLWNFELVVFRPGPERNMEDLENPERCHVILIGSVLLCISYQQVPPSFTLSSSDERIMSVLAEVVCISALENTERQFLEDCVGKTKSWIGGHDRYVLRRSYTMPDKQLSCGVVANSINLSNKKTGSFLLRMLSVTLASGIFLITISALGQLGYPYPHKGRKYLREDRSFPSSEVDGALYQSVDAVKLEAFCVSVVKKIKDALGWPGEIKMETDVGAWTGKVPNYLRMVLEDSSNREDMSTFSSSSEKIDEDFKASAQDIASYQVVLSTDGKIVGFQPLSSVAVNHWAANPLAKELYRGRKLSPGLTEPRLKIQRPNEVAVIELLMSVKPDACFALARPVR</sequence>
<keyword evidence="2" id="KW-1185">Reference proteome</keyword>
<dbReference type="PANTHER" id="PTHR35694:SF1">
    <property type="entry name" value="DENEDDYLASE"/>
    <property type="match status" value="1"/>
</dbReference>
<dbReference type="OrthoDB" id="1894747at2759"/>
<comment type="caution">
    <text evidence="1">The sequence shown here is derived from an EMBL/GenBank/DDBJ whole genome shotgun (WGS) entry which is preliminary data.</text>
</comment>
<evidence type="ECO:0000313" key="1">
    <source>
        <dbReference type="EMBL" id="PQQ04567.1"/>
    </source>
</evidence>
<dbReference type="AlphaFoldDB" id="A0A314YEH1"/>
<protein>
    <submittedName>
        <fullName evidence="1">Uncharacterized protein</fullName>
    </submittedName>
</protein>
<evidence type="ECO:0000313" key="2">
    <source>
        <dbReference type="Proteomes" id="UP000250321"/>
    </source>
</evidence>
<organism evidence="1 2">
    <name type="scientific">Prunus yedoensis var. nudiflora</name>
    <dbReference type="NCBI Taxonomy" id="2094558"/>
    <lineage>
        <taxon>Eukaryota</taxon>
        <taxon>Viridiplantae</taxon>
        <taxon>Streptophyta</taxon>
        <taxon>Embryophyta</taxon>
        <taxon>Tracheophyta</taxon>
        <taxon>Spermatophyta</taxon>
        <taxon>Magnoliopsida</taxon>
        <taxon>eudicotyledons</taxon>
        <taxon>Gunneridae</taxon>
        <taxon>Pentapetalae</taxon>
        <taxon>rosids</taxon>
        <taxon>fabids</taxon>
        <taxon>Rosales</taxon>
        <taxon>Rosaceae</taxon>
        <taxon>Amygdaloideae</taxon>
        <taxon>Amygdaleae</taxon>
        <taxon>Prunus</taxon>
    </lineage>
</organism>
<name>A0A314YEH1_PRUYE</name>
<dbReference type="EMBL" id="PJQY01001223">
    <property type="protein sequence ID" value="PQQ04567.1"/>
    <property type="molecule type" value="Genomic_DNA"/>
</dbReference>
<reference evidence="1 2" key="1">
    <citation type="submission" date="2018-02" db="EMBL/GenBank/DDBJ databases">
        <title>Draft genome of wild Prunus yedoensis var. nudiflora.</title>
        <authorList>
            <person name="Baek S."/>
            <person name="Kim J.-H."/>
            <person name="Choi K."/>
            <person name="Kim G.-B."/>
            <person name="Cho A."/>
            <person name="Jang H."/>
            <person name="Shin C.-H."/>
            <person name="Yu H.-J."/>
            <person name="Mun J.-H."/>
        </authorList>
    </citation>
    <scope>NUCLEOTIDE SEQUENCE [LARGE SCALE GENOMIC DNA]</scope>
    <source>
        <strain evidence="2">cv. Jeju island</strain>
        <tissue evidence="1">Leaf</tissue>
    </source>
</reference>
<dbReference type="PANTHER" id="PTHR35694">
    <property type="entry name" value="DENEDDYLASE"/>
    <property type="match status" value="1"/>
</dbReference>
<accession>A0A314YEH1</accession>
<dbReference type="Proteomes" id="UP000250321">
    <property type="component" value="Unassembled WGS sequence"/>
</dbReference>